<evidence type="ECO:0008006" key="8">
    <source>
        <dbReference type="Google" id="ProtNLM"/>
    </source>
</evidence>
<keyword evidence="3" id="KW-0812">Transmembrane</keyword>
<evidence type="ECO:0000256" key="1">
    <source>
        <dbReference type="ARBA" id="ARBA00010088"/>
    </source>
</evidence>
<reference evidence="6 7" key="1">
    <citation type="journal article" date="2018" name="IMA Fungus">
        <title>IMA Genome-F 9: Draft genome sequence of Annulohypoxylon stygium, Aspergillus mulundensis, Berkeleyomyces basicola (syn. Thielaviopsis basicola), Ceratocystis smalleyi, two Cercospora beticola strains, Coleophoma cylindrospora, Fusarium fracticaudum, Phialophora cf. hyalina, and Morchella septimelata.</title>
        <authorList>
            <person name="Wingfield B.D."/>
            <person name="Bills G.F."/>
            <person name="Dong Y."/>
            <person name="Huang W."/>
            <person name="Nel W.J."/>
            <person name="Swalarsk-Parry B.S."/>
            <person name="Vaghefi N."/>
            <person name="Wilken P.M."/>
            <person name="An Z."/>
            <person name="de Beer Z.W."/>
            <person name="De Vos L."/>
            <person name="Chen L."/>
            <person name="Duong T.A."/>
            <person name="Gao Y."/>
            <person name="Hammerbacher A."/>
            <person name="Kikkert J.R."/>
            <person name="Li Y."/>
            <person name="Li H."/>
            <person name="Li K."/>
            <person name="Li Q."/>
            <person name="Liu X."/>
            <person name="Ma X."/>
            <person name="Naidoo K."/>
            <person name="Pethybridge S.J."/>
            <person name="Sun J."/>
            <person name="Steenkamp E.T."/>
            <person name="van der Nest M.A."/>
            <person name="van Wyk S."/>
            <person name="Wingfield M.J."/>
            <person name="Xiong C."/>
            <person name="Yue Q."/>
            <person name="Zhang X."/>
        </authorList>
    </citation>
    <scope>NUCLEOTIDE SEQUENCE [LARGE SCALE GENOMIC DNA]</scope>
    <source>
        <strain evidence="6 7">BP6252</strain>
    </source>
</reference>
<proteinExistence type="inferred from homology"/>
<dbReference type="InterPro" id="IPR051601">
    <property type="entry name" value="Serine_prot/Carboxylest_S33"/>
</dbReference>
<dbReference type="STRING" id="1849047.A0A3D8S935"/>
<comment type="similarity">
    <text evidence="1">Belongs to the peptidase S33 family.</text>
</comment>
<dbReference type="EMBL" id="PDLM01000003">
    <property type="protein sequence ID" value="RDW82867.1"/>
    <property type="molecule type" value="Genomic_DNA"/>
</dbReference>
<keyword evidence="2" id="KW-0378">Hydrolase</keyword>
<dbReference type="Pfam" id="PF08386">
    <property type="entry name" value="Abhydrolase_4"/>
    <property type="match status" value="1"/>
</dbReference>
<dbReference type="AlphaFoldDB" id="A0A3D8S935"/>
<organism evidence="6 7">
    <name type="scientific">Coleophoma cylindrospora</name>
    <dbReference type="NCBI Taxonomy" id="1849047"/>
    <lineage>
        <taxon>Eukaryota</taxon>
        <taxon>Fungi</taxon>
        <taxon>Dikarya</taxon>
        <taxon>Ascomycota</taxon>
        <taxon>Pezizomycotina</taxon>
        <taxon>Leotiomycetes</taxon>
        <taxon>Helotiales</taxon>
        <taxon>Dermateaceae</taxon>
        <taxon>Coleophoma</taxon>
    </lineage>
</organism>
<evidence type="ECO:0000256" key="2">
    <source>
        <dbReference type="ARBA" id="ARBA00022801"/>
    </source>
</evidence>
<feature type="transmembrane region" description="Helical" evidence="3">
    <location>
        <begin position="30"/>
        <end position="50"/>
    </location>
</feature>
<name>A0A3D8S935_9HELO</name>
<protein>
    <recommendedName>
        <fullName evidence="8">AB hydrolase-1 domain-containing protein</fullName>
    </recommendedName>
</protein>
<feature type="domain" description="AB hydrolase-1" evidence="4">
    <location>
        <begin position="138"/>
        <end position="325"/>
    </location>
</feature>
<dbReference type="GO" id="GO:0016787">
    <property type="term" value="F:hydrolase activity"/>
    <property type="evidence" value="ECO:0007669"/>
    <property type="project" value="UniProtKB-KW"/>
</dbReference>
<keyword evidence="3" id="KW-0472">Membrane</keyword>
<evidence type="ECO:0000256" key="3">
    <source>
        <dbReference type="SAM" id="Phobius"/>
    </source>
</evidence>
<dbReference type="InterPro" id="IPR029058">
    <property type="entry name" value="AB_hydrolase_fold"/>
</dbReference>
<evidence type="ECO:0000313" key="7">
    <source>
        <dbReference type="Proteomes" id="UP000256645"/>
    </source>
</evidence>
<dbReference type="Gene3D" id="3.40.50.1820">
    <property type="entry name" value="alpha/beta hydrolase"/>
    <property type="match status" value="1"/>
</dbReference>
<dbReference type="Proteomes" id="UP000256645">
    <property type="component" value="Unassembled WGS sequence"/>
</dbReference>
<dbReference type="PANTHER" id="PTHR43248">
    <property type="entry name" value="2-SUCCINYL-6-HYDROXY-2,4-CYCLOHEXADIENE-1-CARBOXYLATE SYNTHASE"/>
    <property type="match status" value="1"/>
</dbReference>
<gene>
    <name evidence="6" type="ORF">BP6252_03979</name>
</gene>
<feature type="domain" description="Peptidase S33 tripeptidyl aminopeptidase-like C-terminal" evidence="5">
    <location>
        <begin position="479"/>
        <end position="582"/>
    </location>
</feature>
<evidence type="ECO:0000259" key="4">
    <source>
        <dbReference type="Pfam" id="PF00561"/>
    </source>
</evidence>
<dbReference type="Pfam" id="PF00561">
    <property type="entry name" value="Abhydrolase_1"/>
    <property type="match status" value="1"/>
</dbReference>
<evidence type="ECO:0000313" key="6">
    <source>
        <dbReference type="EMBL" id="RDW82867.1"/>
    </source>
</evidence>
<dbReference type="SUPFAM" id="SSF53474">
    <property type="entry name" value="alpha/beta-Hydrolases"/>
    <property type="match status" value="1"/>
</dbReference>
<evidence type="ECO:0000259" key="5">
    <source>
        <dbReference type="Pfam" id="PF08386"/>
    </source>
</evidence>
<dbReference type="InterPro" id="IPR000073">
    <property type="entry name" value="AB_hydrolase_1"/>
</dbReference>
<dbReference type="InterPro" id="IPR013595">
    <property type="entry name" value="Pept_S33_TAP-like_C"/>
</dbReference>
<keyword evidence="3" id="KW-1133">Transmembrane helix</keyword>
<accession>A0A3D8S935</accession>
<dbReference type="PANTHER" id="PTHR43248:SF25">
    <property type="entry name" value="AB HYDROLASE-1 DOMAIN-CONTAINING PROTEIN-RELATED"/>
    <property type="match status" value="1"/>
</dbReference>
<dbReference type="OrthoDB" id="425534at2759"/>
<keyword evidence="7" id="KW-1185">Reference proteome</keyword>
<sequence length="622" mass="69437">MEVKRGFQEPLLPYQPSSVPKRPEKFRRSIARAGLALAGVVALCYIYQGFPHHFITPRYTSTAPVTVTHTAYASTQGSWNWAGVEPSRDLQWHSCYDDAFTCARLDVPLDWLDPSEEKRVVLAVIRLEAKNKLDYKGPVFINPGGPGGSGVSFARSSGEQLQAIVGDNHDIISFDPRGIGASVPRIECWGSSQRRHDWDTMEIGVMDAYHGLVYEAFVQNKAYSKQCETYMEKTTPELLRHLGTASHARDMLEISEKAGFMKLKYWGFSYGTILGGTFAAMFPERVERLVSDGNVDYHDWYSLEQMNFLEDTDKIMDAFFEFCFKAGPEKCEFYTNTNADAVRKRYLDLLSTLRTRPVLIPAYANGTGPLMPELVTYSQFQLLVRTAIYKPIHKFPDLAKVMVALEKNDGLPFYNMNNDASDPPTLDFCALNDTVPTIPIDFSDSFDAFPAIMCADGEQFLDTPESFAEYAEALRGVSKYAGTSNAHFRLSCAGRTIRPKYRYAATEQGANTSFPILFIGNIADNVTPLLSARNNSARFPGSVVLVQKSYGHCTLAAPSTCSALVINAYFQNGTLPEPDTYCDQDYELFENAPTIQVEDVNSQLALAVHKLSQTTNLVRGFM</sequence>
<comment type="caution">
    <text evidence="6">The sequence shown here is derived from an EMBL/GenBank/DDBJ whole genome shotgun (WGS) entry which is preliminary data.</text>
</comment>